<dbReference type="AlphaFoldDB" id="A0A1H9X519"/>
<name>A0A1H9X519_BUTFI</name>
<dbReference type="Pfam" id="PF14199">
    <property type="entry name" value="DUF4317"/>
    <property type="match status" value="1"/>
</dbReference>
<gene>
    <name evidence="1" type="ORF">SAMN04487884_14337</name>
</gene>
<proteinExistence type="predicted"/>
<dbReference type="EMBL" id="FOGJ01000043">
    <property type="protein sequence ID" value="SES41245.1"/>
    <property type="molecule type" value="Genomic_DNA"/>
</dbReference>
<protein>
    <recommendedName>
        <fullName evidence="3">DUF4317 domain-containing protein</fullName>
    </recommendedName>
</protein>
<reference evidence="1 2" key="1">
    <citation type="submission" date="2016-10" db="EMBL/GenBank/DDBJ databases">
        <authorList>
            <person name="de Groot N.N."/>
        </authorList>
    </citation>
    <scope>NUCLEOTIDE SEQUENCE [LARGE SCALE GENOMIC DNA]</scope>
    <source>
        <strain evidence="1 2">AR40</strain>
    </source>
</reference>
<evidence type="ECO:0000313" key="1">
    <source>
        <dbReference type="EMBL" id="SES41245.1"/>
    </source>
</evidence>
<accession>A0A1H9X519</accession>
<organism evidence="1 2">
    <name type="scientific">Butyrivibrio fibrisolvens</name>
    <dbReference type="NCBI Taxonomy" id="831"/>
    <lineage>
        <taxon>Bacteria</taxon>
        <taxon>Bacillati</taxon>
        <taxon>Bacillota</taxon>
        <taxon>Clostridia</taxon>
        <taxon>Lachnospirales</taxon>
        <taxon>Lachnospiraceae</taxon>
        <taxon>Butyrivibrio</taxon>
    </lineage>
</organism>
<evidence type="ECO:0000313" key="2">
    <source>
        <dbReference type="Proteomes" id="UP000182584"/>
    </source>
</evidence>
<dbReference type="OrthoDB" id="1642058at2"/>
<dbReference type="eggNOG" id="ENOG502Z7TS">
    <property type="taxonomic scope" value="Bacteria"/>
</dbReference>
<evidence type="ECO:0008006" key="3">
    <source>
        <dbReference type="Google" id="ProtNLM"/>
    </source>
</evidence>
<sequence>MNKAEIVEIKKQFAPDRCTIDRICGCYVDHEKNKLMVDKRAFGSIPEEEMYKYLDIFKHTLTGTIGKNLIPLEFPMDQEEEGGTQNFLLALRDTHLEDDSLVDEFYDRVIANYVNAENYYIILVHAMYDIPGVTSDHIENDDASTDVYDYILCSICPVKLSKAGLGYNETDNRIEDRFRDWVVDAPSKGMLFPAFIDRNTDIHNMLYFTKKPEDLQPEFITALFGGRPPMSAPDQKDTFNAIITDTIGEEGSYDTIKTLHENLEQMIEDHAEDQTPLTIGKEDLRSLLQDAGVPEQNIERFNKNYENCVGENEDYPLLASNIANDKKFRIETPDVEIKVNPERTDLVETRIIDGRQCIVIKVDDHVEVNGINVRTIFND</sequence>
<dbReference type="RefSeq" id="WP_074758907.1">
    <property type="nucleotide sequence ID" value="NZ_FOGJ01000043.1"/>
</dbReference>
<dbReference type="InterPro" id="IPR025466">
    <property type="entry name" value="DUF4317"/>
</dbReference>
<dbReference type="Proteomes" id="UP000182584">
    <property type="component" value="Unassembled WGS sequence"/>
</dbReference>